<sequence>MATSKLLHSVLVLLQVILLVLFPILSPPLVHWKCDESPLALCLLITNALMFASFVIGYVYFAQLVDKRLSLFGYLAAGLAHTLIVMTCVKECAAWLIDDEHNGFRRFFVVGVTFVSTMAYCTSVKSMVDENARNAKYDRDWLVLSLVSIMPKRIGRALTDHFVSDAKDDDTSGTENTV</sequence>
<keyword evidence="3" id="KW-1185">Reference proteome</keyword>
<keyword evidence="1" id="KW-1133">Transmembrane helix</keyword>
<evidence type="ECO:0000256" key="1">
    <source>
        <dbReference type="SAM" id="Phobius"/>
    </source>
</evidence>
<name>A0AAD4BMQ3_BOLED</name>
<evidence type="ECO:0000313" key="2">
    <source>
        <dbReference type="EMBL" id="KAF8434505.1"/>
    </source>
</evidence>
<dbReference type="AlphaFoldDB" id="A0AAD4BMQ3"/>
<dbReference type="Proteomes" id="UP001194468">
    <property type="component" value="Unassembled WGS sequence"/>
</dbReference>
<accession>A0AAD4BMQ3</accession>
<organism evidence="2 3">
    <name type="scientific">Boletus edulis BED1</name>
    <dbReference type="NCBI Taxonomy" id="1328754"/>
    <lineage>
        <taxon>Eukaryota</taxon>
        <taxon>Fungi</taxon>
        <taxon>Dikarya</taxon>
        <taxon>Basidiomycota</taxon>
        <taxon>Agaricomycotina</taxon>
        <taxon>Agaricomycetes</taxon>
        <taxon>Agaricomycetidae</taxon>
        <taxon>Boletales</taxon>
        <taxon>Boletineae</taxon>
        <taxon>Boletaceae</taxon>
        <taxon>Boletoideae</taxon>
        <taxon>Boletus</taxon>
    </lineage>
</organism>
<keyword evidence="1" id="KW-0812">Transmembrane</keyword>
<protein>
    <submittedName>
        <fullName evidence="2">Uncharacterized protein</fullName>
    </submittedName>
</protein>
<keyword evidence="1" id="KW-0472">Membrane</keyword>
<feature type="transmembrane region" description="Helical" evidence="1">
    <location>
        <begin position="7"/>
        <end position="26"/>
    </location>
</feature>
<reference evidence="2" key="2">
    <citation type="journal article" date="2020" name="Nat. Commun.">
        <title>Large-scale genome sequencing of mycorrhizal fungi provides insights into the early evolution of symbiotic traits.</title>
        <authorList>
            <person name="Miyauchi S."/>
            <person name="Kiss E."/>
            <person name="Kuo A."/>
            <person name="Drula E."/>
            <person name="Kohler A."/>
            <person name="Sanchez-Garcia M."/>
            <person name="Morin E."/>
            <person name="Andreopoulos B."/>
            <person name="Barry K.W."/>
            <person name="Bonito G."/>
            <person name="Buee M."/>
            <person name="Carver A."/>
            <person name="Chen C."/>
            <person name="Cichocki N."/>
            <person name="Clum A."/>
            <person name="Culley D."/>
            <person name="Crous P.W."/>
            <person name="Fauchery L."/>
            <person name="Girlanda M."/>
            <person name="Hayes R.D."/>
            <person name="Keri Z."/>
            <person name="LaButti K."/>
            <person name="Lipzen A."/>
            <person name="Lombard V."/>
            <person name="Magnuson J."/>
            <person name="Maillard F."/>
            <person name="Murat C."/>
            <person name="Nolan M."/>
            <person name="Ohm R.A."/>
            <person name="Pangilinan J."/>
            <person name="Pereira M.F."/>
            <person name="Perotto S."/>
            <person name="Peter M."/>
            <person name="Pfister S."/>
            <person name="Riley R."/>
            <person name="Sitrit Y."/>
            <person name="Stielow J.B."/>
            <person name="Szollosi G."/>
            <person name="Zifcakova L."/>
            <person name="Stursova M."/>
            <person name="Spatafora J.W."/>
            <person name="Tedersoo L."/>
            <person name="Vaario L.M."/>
            <person name="Yamada A."/>
            <person name="Yan M."/>
            <person name="Wang P."/>
            <person name="Xu J."/>
            <person name="Bruns T."/>
            <person name="Baldrian P."/>
            <person name="Vilgalys R."/>
            <person name="Dunand C."/>
            <person name="Henrissat B."/>
            <person name="Grigoriev I.V."/>
            <person name="Hibbett D."/>
            <person name="Nagy L.G."/>
            <person name="Martin F.M."/>
        </authorList>
    </citation>
    <scope>NUCLEOTIDE SEQUENCE</scope>
    <source>
        <strain evidence="2">BED1</strain>
    </source>
</reference>
<evidence type="ECO:0000313" key="3">
    <source>
        <dbReference type="Proteomes" id="UP001194468"/>
    </source>
</evidence>
<feature type="transmembrane region" description="Helical" evidence="1">
    <location>
        <begin position="103"/>
        <end position="121"/>
    </location>
</feature>
<dbReference type="EMBL" id="WHUW01000028">
    <property type="protein sequence ID" value="KAF8434505.1"/>
    <property type="molecule type" value="Genomic_DNA"/>
</dbReference>
<comment type="caution">
    <text evidence="2">The sequence shown here is derived from an EMBL/GenBank/DDBJ whole genome shotgun (WGS) entry which is preliminary data.</text>
</comment>
<reference evidence="2" key="1">
    <citation type="submission" date="2019-10" db="EMBL/GenBank/DDBJ databases">
        <authorList>
            <consortium name="DOE Joint Genome Institute"/>
            <person name="Kuo A."/>
            <person name="Miyauchi S."/>
            <person name="Kiss E."/>
            <person name="Drula E."/>
            <person name="Kohler A."/>
            <person name="Sanchez-Garcia M."/>
            <person name="Andreopoulos B."/>
            <person name="Barry K.W."/>
            <person name="Bonito G."/>
            <person name="Buee M."/>
            <person name="Carver A."/>
            <person name="Chen C."/>
            <person name="Cichocki N."/>
            <person name="Clum A."/>
            <person name="Culley D."/>
            <person name="Crous P.W."/>
            <person name="Fauchery L."/>
            <person name="Girlanda M."/>
            <person name="Hayes R."/>
            <person name="Keri Z."/>
            <person name="LaButti K."/>
            <person name="Lipzen A."/>
            <person name="Lombard V."/>
            <person name="Magnuson J."/>
            <person name="Maillard F."/>
            <person name="Morin E."/>
            <person name="Murat C."/>
            <person name="Nolan M."/>
            <person name="Ohm R."/>
            <person name="Pangilinan J."/>
            <person name="Pereira M."/>
            <person name="Perotto S."/>
            <person name="Peter M."/>
            <person name="Riley R."/>
            <person name="Sitrit Y."/>
            <person name="Stielow B."/>
            <person name="Szollosi G."/>
            <person name="Zifcakova L."/>
            <person name="Stursova M."/>
            <person name="Spatafora J.W."/>
            <person name="Tedersoo L."/>
            <person name="Vaario L.-M."/>
            <person name="Yamada A."/>
            <person name="Yan M."/>
            <person name="Wang P."/>
            <person name="Xu J."/>
            <person name="Bruns T."/>
            <person name="Baldrian P."/>
            <person name="Vilgalys R."/>
            <person name="Henrissat B."/>
            <person name="Grigoriev I.V."/>
            <person name="Hibbett D."/>
            <person name="Nagy L.G."/>
            <person name="Martin F.M."/>
        </authorList>
    </citation>
    <scope>NUCLEOTIDE SEQUENCE</scope>
    <source>
        <strain evidence="2">BED1</strain>
    </source>
</reference>
<gene>
    <name evidence="2" type="ORF">L210DRAFT_3763018</name>
</gene>
<feature type="transmembrane region" description="Helical" evidence="1">
    <location>
        <begin position="38"/>
        <end position="61"/>
    </location>
</feature>
<feature type="transmembrane region" description="Helical" evidence="1">
    <location>
        <begin position="73"/>
        <end position="97"/>
    </location>
</feature>
<proteinExistence type="predicted"/>